<gene>
    <name evidence="2" type="ORF">NC653_027307</name>
</gene>
<dbReference type="EMBL" id="JAQIZT010000011">
    <property type="protein sequence ID" value="KAJ6979105.1"/>
    <property type="molecule type" value="Genomic_DNA"/>
</dbReference>
<dbReference type="Proteomes" id="UP001164929">
    <property type="component" value="Chromosome 11"/>
</dbReference>
<evidence type="ECO:0000313" key="3">
    <source>
        <dbReference type="Proteomes" id="UP001164929"/>
    </source>
</evidence>
<organism evidence="2 3">
    <name type="scientific">Populus alba x Populus x berolinensis</name>
    <dbReference type="NCBI Taxonomy" id="444605"/>
    <lineage>
        <taxon>Eukaryota</taxon>
        <taxon>Viridiplantae</taxon>
        <taxon>Streptophyta</taxon>
        <taxon>Embryophyta</taxon>
        <taxon>Tracheophyta</taxon>
        <taxon>Spermatophyta</taxon>
        <taxon>Magnoliopsida</taxon>
        <taxon>eudicotyledons</taxon>
        <taxon>Gunneridae</taxon>
        <taxon>Pentapetalae</taxon>
        <taxon>rosids</taxon>
        <taxon>fabids</taxon>
        <taxon>Malpighiales</taxon>
        <taxon>Salicaceae</taxon>
        <taxon>Saliceae</taxon>
        <taxon>Populus</taxon>
    </lineage>
</organism>
<comment type="caution">
    <text evidence="2">The sequence shown here is derived from an EMBL/GenBank/DDBJ whole genome shotgun (WGS) entry which is preliminary data.</text>
</comment>
<keyword evidence="3" id="KW-1185">Reference proteome</keyword>
<feature type="compositionally biased region" description="Basic residues" evidence="1">
    <location>
        <begin position="1"/>
        <end position="16"/>
    </location>
</feature>
<reference evidence="2" key="1">
    <citation type="journal article" date="2023" name="Mol. Ecol. Resour.">
        <title>Chromosome-level genome assembly of a triploid poplar Populus alba 'Berolinensis'.</title>
        <authorList>
            <person name="Chen S."/>
            <person name="Yu Y."/>
            <person name="Wang X."/>
            <person name="Wang S."/>
            <person name="Zhang T."/>
            <person name="Zhou Y."/>
            <person name="He R."/>
            <person name="Meng N."/>
            <person name="Wang Y."/>
            <person name="Liu W."/>
            <person name="Liu Z."/>
            <person name="Liu J."/>
            <person name="Guo Q."/>
            <person name="Huang H."/>
            <person name="Sederoff R.R."/>
            <person name="Wang G."/>
            <person name="Qu G."/>
            <person name="Chen S."/>
        </authorList>
    </citation>
    <scope>NUCLEOTIDE SEQUENCE</scope>
    <source>
        <strain evidence="2">SC-2020</strain>
    </source>
</reference>
<evidence type="ECO:0000313" key="2">
    <source>
        <dbReference type="EMBL" id="KAJ6979105.1"/>
    </source>
</evidence>
<evidence type="ECO:0000256" key="1">
    <source>
        <dbReference type="SAM" id="MobiDB-lite"/>
    </source>
</evidence>
<proteinExistence type="predicted"/>
<protein>
    <submittedName>
        <fullName evidence="2">Uncharacterized protein</fullName>
    </submittedName>
</protein>
<sequence>METERKKKKKRKHPKAKRQDIPSWMAARKTALINLQRRWNWHRSHSNYLLTIKFQHCI</sequence>
<dbReference type="AlphaFoldDB" id="A0AAD6M578"/>
<accession>A0AAD6M578</accession>
<feature type="region of interest" description="Disordered" evidence="1">
    <location>
        <begin position="1"/>
        <end position="22"/>
    </location>
</feature>
<name>A0AAD6M578_9ROSI</name>